<dbReference type="AlphaFoldDB" id="A0A1D8GNR7"/>
<keyword evidence="6" id="KW-1185">Reference proteome</keyword>
<dbReference type="EMBL" id="CP017269">
    <property type="protein sequence ID" value="AOT72579.1"/>
    <property type="molecule type" value="Genomic_DNA"/>
</dbReference>
<name>A0A1D8GNR7_9FIRM</name>
<evidence type="ECO:0000256" key="1">
    <source>
        <dbReference type="ARBA" id="ARBA00005163"/>
    </source>
</evidence>
<gene>
    <name evidence="5" type="ORF">Gferi_25300</name>
</gene>
<evidence type="ECO:0000256" key="4">
    <source>
        <dbReference type="ARBA" id="ARBA00022679"/>
    </source>
</evidence>
<dbReference type="KEGG" id="gfe:Gferi_25300"/>
<comment type="pathway">
    <text evidence="1">Carbohydrate metabolism; tricarboxylic acid cycle.</text>
</comment>
<dbReference type="InterPro" id="IPR036969">
    <property type="entry name" value="Citrate_synthase_sf"/>
</dbReference>
<dbReference type="PANTHER" id="PTHR11739:SF4">
    <property type="entry name" value="CITRATE SYNTHASE, PEROXISOMAL"/>
    <property type="match status" value="1"/>
</dbReference>
<dbReference type="PRINTS" id="PR00143">
    <property type="entry name" value="CITRTSNTHASE"/>
</dbReference>
<dbReference type="PANTHER" id="PTHR11739">
    <property type="entry name" value="CITRATE SYNTHASE"/>
    <property type="match status" value="1"/>
</dbReference>
<protein>
    <recommendedName>
        <fullName evidence="3">citrate synthase (unknown stereospecificity)</fullName>
        <ecNumber evidence="3">2.3.3.16</ecNumber>
    </recommendedName>
</protein>
<dbReference type="GO" id="GO:0005829">
    <property type="term" value="C:cytosol"/>
    <property type="evidence" value="ECO:0007669"/>
    <property type="project" value="TreeGrafter"/>
</dbReference>
<dbReference type="Gene3D" id="1.10.580.10">
    <property type="entry name" value="Citrate Synthase, domain 1"/>
    <property type="match status" value="1"/>
</dbReference>
<dbReference type="GO" id="GO:0005975">
    <property type="term" value="P:carbohydrate metabolic process"/>
    <property type="evidence" value="ECO:0007669"/>
    <property type="project" value="TreeGrafter"/>
</dbReference>
<keyword evidence="4" id="KW-0808">Transferase</keyword>
<evidence type="ECO:0000313" key="6">
    <source>
        <dbReference type="Proteomes" id="UP000095743"/>
    </source>
</evidence>
<evidence type="ECO:0000256" key="3">
    <source>
        <dbReference type="ARBA" id="ARBA00012972"/>
    </source>
</evidence>
<dbReference type="Gene3D" id="1.10.230.10">
    <property type="entry name" value="Cytochrome P450-Terp, domain 2"/>
    <property type="match status" value="1"/>
</dbReference>
<accession>A0A1D8GNR7</accession>
<dbReference type="Pfam" id="PF00285">
    <property type="entry name" value="Citrate_synt"/>
    <property type="match status" value="1"/>
</dbReference>
<reference evidence="5 6" key="1">
    <citation type="submission" date="2016-09" db="EMBL/GenBank/DDBJ databases">
        <title>Genomic analysis reveals versatility of anaerobic energy metabolism of Geosporobacter ferrireducens IRF9 of phylum Firmicutes.</title>
        <authorList>
            <person name="Kim S.-J."/>
        </authorList>
    </citation>
    <scope>NUCLEOTIDE SEQUENCE [LARGE SCALE GENOMIC DNA]</scope>
    <source>
        <strain evidence="5 6">IRF9</strain>
    </source>
</reference>
<evidence type="ECO:0000313" key="5">
    <source>
        <dbReference type="EMBL" id="AOT72579.1"/>
    </source>
</evidence>
<dbReference type="GO" id="GO:0036440">
    <property type="term" value="F:citrate synthase activity"/>
    <property type="evidence" value="ECO:0007669"/>
    <property type="project" value="UniProtKB-EC"/>
</dbReference>
<organism evidence="5 6">
    <name type="scientific">Geosporobacter ferrireducens</name>
    <dbReference type="NCBI Taxonomy" id="1424294"/>
    <lineage>
        <taxon>Bacteria</taxon>
        <taxon>Bacillati</taxon>
        <taxon>Bacillota</taxon>
        <taxon>Clostridia</taxon>
        <taxon>Peptostreptococcales</taxon>
        <taxon>Thermotaleaceae</taxon>
        <taxon>Geosporobacter</taxon>
    </lineage>
</organism>
<dbReference type="NCBIfam" id="NF010635">
    <property type="entry name" value="PRK14032.1"/>
    <property type="match status" value="1"/>
</dbReference>
<dbReference type="InterPro" id="IPR002020">
    <property type="entry name" value="Citrate_synthase"/>
</dbReference>
<dbReference type="SUPFAM" id="SSF48256">
    <property type="entry name" value="Citrate synthase"/>
    <property type="match status" value="1"/>
</dbReference>
<dbReference type="Proteomes" id="UP000095743">
    <property type="component" value="Chromosome"/>
</dbReference>
<dbReference type="STRING" id="1424294.Gferi_25300"/>
<dbReference type="OrthoDB" id="9800864at2"/>
<dbReference type="GO" id="GO:0006099">
    <property type="term" value="P:tricarboxylic acid cycle"/>
    <property type="evidence" value="ECO:0007669"/>
    <property type="project" value="UniProtKB-UniPathway"/>
</dbReference>
<dbReference type="RefSeq" id="WP_069980888.1">
    <property type="nucleotide sequence ID" value="NZ_CP017269.1"/>
</dbReference>
<dbReference type="InterPro" id="IPR016142">
    <property type="entry name" value="Citrate_synth-like_lrg_a-sub"/>
</dbReference>
<evidence type="ECO:0000256" key="2">
    <source>
        <dbReference type="ARBA" id="ARBA00010566"/>
    </source>
</evidence>
<comment type="similarity">
    <text evidence="2">Belongs to the citrate synthase family.</text>
</comment>
<proteinExistence type="inferred from homology"/>
<sequence length="453" mass="51047">MTSLFHDRAYSRLAELAEKNNFIHPDLYKQHNVKRGLRNENGTGVIVGLTSVGNVQGYELVNQVKVPAAGKLYYRGINLEDFVSGFQNEKRRGFEECIYLLLFGVLPSKLELEEFNRILDEERELPGSFTENMILKIPSKDIMNKLQRSILVLYSQDENPDDTSISNVLRQCIQLIARFPTIISYGYQAKAHYFNKKSLFIHSPQKGIGTAENILFMIRPNNKYSSTEAEILDLSFVIHAEHGGGNNSAFATHVVSSSGTDTYSAITAAVGSLKGPKHGGANIRVREMIEDIKANVSDTGNRDQLKDYLWKIIRKEAFSGEGLIYGMGHAIYTKSDPRAVLLKSKALELAIEKDRVEEFNLYKNIEELSLELFKELKGEDFTICANVDLYSGFVYELLNIPPELYTPLFAAARISGWCAHRIEQLVCDNKIIRPAYANTGPNIAYTLLAERKK</sequence>
<dbReference type="UniPathway" id="UPA00223"/>
<dbReference type="InterPro" id="IPR016143">
    <property type="entry name" value="Citrate_synth-like_sm_a-sub"/>
</dbReference>
<dbReference type="EC" id="2.3.3.16" evidence="3"/>